<dbReference type="Proteomes" id="UP000886105">
    <property type="component" value="Unassembled WGS sequence"/>
</dbReference>
<comment type="caution">
    <text evidence="1">The sequence shown here is derived from an EMBL/GenBank/DDBJ whole genome shotgun (WGS) entry which is preliminary data.</text>
</comment>
<reference evidence="1" key="1">
    <citation type="journal article" date="2020" name="mSystems">
        <title>Genome- and Community-Level Interaction Insights into Carbon Utilization and Element Cycling Functions of Hydrothermarchaeota in Hydrothermal Sediment.</title>
        <authorList>
            <person name="Zhou Z."/>
            <person name="Liu Y."/>
            <person name="Xu W."/>
            <person name="Pan J."/>
            <person name="Luo Z.H."/>
            <person name="Li M."/>
        </authorList>
    </citation>
    <scope>NUCLEOTIDE SEQUENCE [LARGE SCALE GENOMIC DNA]</scope>
    <source>
        <strain evidence="1">HyVt-523</strain>
    </source>
</reference>
<evidence type="ECO:0000313" key="1">
    <source>
        <dbReference type="EMBL" id="HHO58146.1"/>
    </source>
</evidence>
<dbReference type="AlphaFoldDB" id="A0A7C5SQA7"/>
<dbReference type="EMBL" id="DRNZ01000197">
    <property type="protein sequence ID" value="HHO58146.1"/>
    <property type="molecule type" value="Genomic_DNA"/>
</dbReference>
<protein>
    <submittedName>
        <fullName evidence="1">Transcriptional repressor</fullName>
    </submittedName>
</protein>
<gene>
    <name evidence="1" type="ORF">ENJ85_03135</name>
</gene>
<name>A0A7C5SQA7_9DEIN</name>
<feature type="non-terminal residue" evidence="1">
    <location>
        <position position="1"/>
    </location>
</feature>
<dbReference type="InterPro" id="IPR043135">
    <property type="entry name" value="Fur_C"/>
</dbReference>
<organism evidence="1">
    <name type="scientific">Oceanithermus profundus</name>
    <dbReference type="NCBI Taxonomy" id="187137"/>
    <lineage>
        <taxon>Bacteria</taxon>
        <taxon>Thermotogati</taxon>
        <taxon>Deinococcota</taxon>
        <taxon>Deinococci</taxon>
        <taxon>Thermales</taxon>
        <taxon>Thermaceae</taxon>
        <taxon>Oceanithermus</taxon>
    </lineage>
</organism>
<sequence>EDELPEFDAEKVARAVEGRTGWFVGDPRVELRGLCPDCQ</sequence>
<dbReference type="Gene3D" id="3.30.1490.190">
    <property type="match status" value="1"/>
</dbReference>
<accession>A0A7C5SQA7</accession>
<proteinExistence type="predicted"/>